<dbReference type="AlphaFoldDB" id="Q1CVN6"/>
<dbReference type="KEGG" id="mxa:MXAN_7432"/>
<name>Q1CVN6_MYXXD</name>
<organism evidence="1 2">
    <name type="scientific">Myxococcus xanthus (strain DK1622)</name>
    <dbReference type="NCBI Taxonomy" id="246197"/>
    <lineage>
        <taxon>Bacteria</taxon>
        <taxon>Pseudomonadati</taxon>
        <taxon>Myxococcota</taxon>
        <taxon>Myxococcia</taxon>
        <taxon>Myxococcales</taxon>
        <taxon>Cystobacterineae</taxon>
        <taxon>Myxococcaceae</taxon>
        <taxon>Myxococcus</taxon>
    </lineage>
</organism>
<proteinExistence type="predicted"/>
<dbReference type="EnsemblBacteria" id="ABF92470">
    <property type="protein sequence ID" value="ABF92470"/>
    <property type="gene ID" value="MXAN_7432"/>
</dbReference>
<protein>
    <submittedName>
        <fullName evidence="1">Uncharacterized protein</fullName>
    </submittedName>
</protein>
<dbReference type="Proteomes" id="UP000002402">
    <property type="component" value="Chromosome"/>
</dbReference>
<gene>
    <name evidence="1" type="ordered locus">MXAN_7432</name>
</gene>
<sequence>MAIFQRALVANVMGASPLHHGSSINRAPGCRG</sequence>
<dbReference type="STRING" id="246197.MXAN_7432"/>
<evidence type="ECO:0000313" key="2">
    <source>
        <dbReference type="Proteomes" id="UP000002402"/>
    </source>
</evidence>
<evidence type="ECO:0000313" key="1">
    <source>
        <dbReference type="EMBL" id="ABF92470.1"/>
    </source>
</evidence>
<accession>Q1CVN6</accession>
<reference evidence="1 2" key="1">
    <citation type="journal article" date="2006" name="Proc. Natl. Acad. Sci. U.S.A.">
        <title>Evolution of sensory complexity recorded in a myxobacterial genome.</title>
        <authorList>
            <person name="Goldman B.S."/>
            <person name="Nierman W.C."/>
            <person name="Kaiser D."/>
            <person name="Slater S.C."/>
            <person name="Durkin A.S."/>
            <person name="Eisen J.A."/>
            <person name="Ronning C.M."/>
            <person name="Barbazuk W.B."/>
            <person name="Blanchard M."/>
            <person name="Field C."/>
            <person name="Halling C."/>
            <person name="Hinkle G."/>
            <person name="Iartchuk O."/>
            <person name="Kim H.S."/>
            <person name="Mackenzie C."/>
            <person name="Madupu R."/>
            <person name="Miller N."/>
            <person name="Shvartsbeyn A."/>
            <person name="Sullivan S.A."/>
            <person name="Vaudin M."/>
            <person name="Wiegand R."/>
            <person name="Kaplan H.B."/>
        </authorList>
    </citation>
    <scope>NUCLEOTIDE SEQUENCE [LARGE SCALE GENOMIC DNA]</scope>
    <source>
        <strain evidence="2">DK1622</strain>
    </source>
</reference>
<dbReference type="EMBL" id="CP000113">
    <property type="protein sequence ID" value="ABF92470.1"/>
    <property type="molecule type" value="Genomic_DNA"/>
</dbReference>
<dbReference type="HOGENOM" id="CLU_3390406_0_0_7"/>
<keyword evidence="2" id="KW-1185">Reference proteome</keyword>